<dbReference type="CDD" id="cd05233">
    <property type="entry name" value="SDR_c"/>
    <property type="match status" value="1"/>
</dbReference>
<dbReference type="SUPFAM" id="SSF51735">
    <property type="entry name" value="NAD(P)-binding Rossmann-fold domains"/>
    <property type="match status" value="1"/>
</dbReference>
<name>A0ABU4BKP4_9NOCA</name>
<dbReference type="PRINTS" id="PR00080">
    <property type="entry name" value="SDRFAMILY"/>
</dbReference>
<dbReference type="PANTHER" id="PTHR43391">
    <property type="entry name" value="RETINOL DEHYDROGENASE-RELATED"/>
    <property type="match status" value="1"/>
</dbReference>
<evidence type="ECO:0000256" key="1">
    <source>
        <dbReference type="ARBA" id="ARBA00006484"/>
    </source>
</evidence>
<dbReference type="EMBL" id="JAWLJX010000017">
    <property type="protein sequence ID" value="MDV6264653.1"/>
    <property type="molecule type" value="Genomic_DNA"/>
</dbReference>
<dbReference type="PRINTS" id="PR00081">
    <property type="entry name" value="GDHRDH"/>
</dbReference>
<keyword evidence="6" id="KW-1185">Reference proteome</keyword>
<evidence type="ECO:0000256" key="2">
    <source>
        <dbReference type="ARBA" id="ARBA00023002"/>
    </source>
</evidence>
<evidence type="ECO:0000259" key="4">
    <source>
        <dbReference type="SMART" id="SM00822"/>
    </source>
</evidence>
<dbReference type="SMART" id="SM00822">
    <property type="entry name" value="PKS_KR"/>
    <property type="match status" value="1"/>
</dbReference>
<evidence type="ECO:0000313" key="5">
    <source>
        <dbReference type="EMBL" id="MDV6264653.1"/>
    </source>
</evidence>
<dbReference type="InterPro" id="IPR002347">
    <property type="entry name" value="SDR_fam"/>
</dbReference>
<proteinExistence type="inferred from homology"/>
<comment type="caution">
    <text evidence="5">The sequence shown here is derived from an EMBL/GenBank/DDBJ whole genome shotgun (WGS) entry which is preliminary data.</text>
</comment>
<dbReference type="InterPro" id="IPR057326">
    <property type="entry name" value="KR_dom"/>
</dbReference>
<accession>A0ABU4BKP4</accession>
<dbReference type="PROSITE" id="PS00061">
    <property type="entry name" value="ADH_SHORT"/>
    <property type="match status" value="1"/>
</dbReference>
<protein>
    <submittedName>
        <fullName evidence="5">SDR family NAD(P)-dependent oxidoreductase</fullName>
    </submittedName>
</protein>
<dbReference type="RefSeq" id="WP_317566679.1">
    <property type="nucleotide sequence ID" value="NZ_JAWLJX010000017.1"/>
</dbReference>
<gene>
    <name evidence="5" type="ORF">R3P96_25230</name>
</gene>
<evidence type="ECO:0000313" key="6">
    <source>
        <dbReference type="Proteomes" id="UP001185755"/>
    </source>
</evidence>
<dbReference type="Gene3D" id="3.40.50.720">
    <property type="entry name" value="NAD(P)-binding Rossmann-like Domain"/>
    <property type="match status" value="1"/>
</dbReference>
<evidence type="ECO:0000256" key="3">
    <source>
        <dbReference type="RuleBase" id="RU000363"/>
    </source>
</evidence>
<dbReference type="Proteomes" id="UP001185755">
    <property type="component" value="Unassembled WGS sequence"/>
</dbReference>
<feature type="domain" description="Ketoreductase" evidence="4">
    <location>
        <begin position="9"/>
        <end position="187"/>
    </location>
</feature>
<dbReference type="PANTHER" id="PTHR43391:SF94">
    <property type="entry name" value="OXIDOREDUCTASE-RELATED"/>
    <property type="match status" value="1"/>
</dbReference>
<dbReference type="InterPro" id="IPR036291">
    <property type="entry name" value="NAD(P)-bd_dom_sf"/>
</dbReference>
<dbReference type="InterPro" id="IPR020904">
    <property type="entry name" value="Sc_DH/Rdtase_CS"/>
</dbReference>
<organism evidence="5 6">
    <name type="scientific">Rhodococcoides yunnanense</name>
    <dbReference type="NCBI Taxonomy" id="278209"/>
    <lineage>
        <taxon>Bacteria</taxon>
        <taxon>Bacillati</taxon>
        <taxon>Actinomycetota</taxon>
        <taxon>Actinomycetes</taxon>
        <taxon>Mycobacteriales</taxon>
        <taxon>Nocardiaceae</taxon>
        <taxon>Rhodococcoides</taxon>
    </lineage>
</organism>
<dbReference type="Pfam" id="PF00106">
    <property type="entry name" value="adh_short"/>
    <property type="match status" value="1"/>
</dbReference>
<comment type="similarity">
    <text evidence="1 3">Belongs to the short-chain dehydrogenases/reductases (SDR) family.</text>
</comment>
<sequence>MKKYDVAGRTVVITGAAGGLGKLLAQALRARKANLVLLDLDADAVAAQAEGLGGSRVARGWRADVRDLASLETAMSEAAEHFGRIDVVIAAAGIGNVIGSLEQTEPEAFERAIDINLAGVWRTFKAAAPYVQQQRGHLMAIASMASFVHSPLHGSYTSSKAGVWALCDSLRLELRHLGVTVGSAHPTFFKTPMVDEAMSEPGAMRLWNNFEGLFELVSAESVVESILRGIERRSAQVVAPRTLRIAALAPGLLRLFIDRFAFPGNTVAEAIELTPKKAPAGDPHS</sequence>
<keyword evidence="2" id="KW-0560">Oxidoreductase</keyword>
<reference evidence="5 6" key="1">
    <citation type="submission" date="2023-10" db="EMBL/GenBank/DDBJ databases">
        <title>Development of a sustainable strategy for remediation of hydrocarbon-contaminated territories based on the waste exchange concept.</title>
        <authorList>
            <person name="Krivoruchko A."/>
        </authorList>
    </citation>
    <scope>NUCLEOTIDE SEQUENCE [LARGE SCALE GENOMIC DNA]</scope>
    <source>
        <strain evidence="5 6">IEGM 1323</strain>
    </source>
</reference>